<accession>A0A0D2DTT3</accession>
<evidence type="ECO:0000256" key="1">
    <source>
        <dbReference type="SAM" id="MobiDB-lite"/>
    </source>
</evidence>
<dbReference type="AlphaFoldDB" id="A0A0D2DTT3"/>
<reference evidence="2 3" key="1">
    <citation type="submission" date="2015-01" db="EMBL/GenBank/DDBJ databases">
        <title>The Genome Sequence of Exophiala oligosperma CBS72588.</title>
        <authorList>
            <consortium name="The Broad Institute Genomics Platform"/>
            <person name="Cuomo C."/>
            <person name="de Hoog S."/>
            <person name="Gorbushina A."/>
            <person name="Stielow B."/>
            <person name="Teixiera M."/>
            <person name="Abouelleil A."/>
            <person name="Chapman S.B."/>
            <person name="Priest M."/>
            <person name="Young S.K."/>
            <person name="Wortman J."/>
            <person name="Nusbaum C."/>
            <person name="Birren B."/>
        </authorList>
    </citation>
    <scope>NUCLEOTIDE SEQUENCE [LARGE SCALE GENOMIC DNA]</scope>
    <source>
        <strain evidence="2 3">CBS 72588</strain>
    </source>
</reference>
<proteinExistence type="predicted"/>
<evidence type="ECO:0000313" key="2">
    <source>
        <dbReference type="EMBL" id="KIW46553.1"/>
    </source>
</evidence>
<name>A0A0D2DTT3_9EURO</name>
<organism evidence="2 3">
    <name type="scientific">Exophiala oligosperma</name>
    <dbReference type="NCBI Taxonomy" id="215243"/>
    <lineage>
        <taxon>Eukaryota</taxon>
        <taxon>Fungi</taxon>
        <taxon>Dikarya</taxon>
        <taxon>Ascomycota</taxon>
        <taxon>Pezizomycotina</taxon>
        <taxon>Eurotiomycetes</taxon>
        <taxon>Chaetothyriomycetidae</taxon>
        <taxon>Chaetothyriales</taxon>
        <taxon>Herpotrichiellaceae</taxon>
        <taxon>Exophiala</taxon>
    </lineage>
</organism>
<evidence type="ECO:0000313" key="3">
    <source>
        <dbReference type="Proteomes" id="UP000053342"/>
    </source>
</evidence>
<dbReference type="OrthoDB" id="5424391at2759"/>
<feature type="region of interest" description="Disordered" evidence="1">
    <location>
        <begin position="43"/>
        <end position="77"/>
    </location>
</feature>
<feature type="compositionally biased region" description="Basic and acidic residues" evidence="1">
    <location>
        <begin position="43"/>
        <end position="59"/>
    </location>
</feature>
<protein>
    <submittedName>
        <fullName evidence="2">Uncharacterized protein</fullName>
    </submittedName>
</protein>
<keyword evidence="3" id="KW-1185">Reference proteome</keyword>
<dbReference type="VEuPathDB" id="FungiDB:PV06_02220"/>
<dbReference type="EMBL" id="KN847333">
    <property type="protein sequence ID" value="KIW46553.1"/>
    <property type="molecule type" value="Genomic_DNA"/>
</dbReference>
<sequence length="419" mass="47295">MRLTPALSVRKLLARFQPPFPPQSPRESKHLLNVLESAFQKHLDDVHPSPRVADSKDDGSEGDSIPNPAQRLAHSTHSHLDSILSHPLLKQKSNSLPPPHSLSATAVATFDAALTGKGLDRHIVQFCTLQYIEGLEKKETISGNGKLGPRLASWFTTMNKEDKHVFWTNNKNLKALVTVMYADGLEGEVWMWLRDLYERQYASKNEASWMRTYSIAEDMLVATMISQTKARGSLSEAAELYVQASNYRRENMPNMRPLKLAGRRLSMAIRSRRKSHGIPAGLFDQVLATFQPQHHSGIEHIWLRLYHPTSPSATELCSKLRNSTYSSLLDWRNKQSLNHPVHKIFLVNLLDAAQICLDQAHPADARFILDVAETEYSEILSPGKETDTKKRLEQAQAAMLIRRFESRRTLQSNVTPAVA</sequence>
<dbReference type="HOGENOM" id="CLU_642490_0_0_1"/>
<dbReference type="Proteomes" id="UP000053342">
    <property type="component" value="Unassembled WGS sequence"/>
</dbReference>
<dbReference type="GeneID" id="27354294"/>
<dbReference type="RefSeq" id="XP_016266769.1">
    <property type="nucleotide sequence ID" value="XM_016402872.1"/>
</dbReference>
<gene>
    <name evidence="2" type="ORF">PV06_02220</name>
</gene>